<comment type="caution">
    <text evidence="6">The sequence shown here is derived from an EMBL/GenBank/DDBJ whole genome shotgun (WGS) entry which is preliminary data.</text>
</comment>
<keyword evidence="3" id="KW-0812">Transmembrane</keyword>
<keyword evidence="4" id="KW-1133">Transmembrane helix</keyword>
<dbReference type="PANTHER" id="PTHR30093:SF44">
    <property type="entry name" value="TYPE II SECRETION SYSTEM CORE PROTEIN G"/>
    <property type="match status" value="1"/>
</dbReference>
<evidence type="ECO:0000256" key="2">
    <source>
        <dbReference type="ARBA" id="ARBA00022481"/>
    </source>
</evidence>
<sequence length="194" mass="21829">MIELLAVVVIIGILAAILIPVSGMIRHKANQSICASNMRQLGTASKLYTNEHGGKLISTPYIQSGYWFQQLYHYLDVKQRASGTSKVFTCPEDEEAIKELASGNSEWARLSYLLLKENQEWSRINEIDDPARSPAFIDADQPATNDYKSEARFISKVKGADGWRHGAGVNVCYWDGSVRYIENPTYAEVFYLNE</sequence>
<evidence type="ECO:0000256" key="5">
    <source>
        <dbReference type="ARBA" id="ARBA00023136"/>
    </source>
</evidence>
<keyword evidence="7" id="KW-1185">Reference proteome</keyword>
<comment type="subcellular location">
    <subcellularLocation>
        <location evidence="1">Membrane</location>
        <topology evidence="1">Single-pass membrane protein</topology>
    </subcellularLocation>
</comment>
<evidence type="ECO:0000256" key="1">
    <source>
        <dbReference type="ARBA" id="ARBA00004167"/>
    </source>
</evidence>
<dbReference type="PANTHER" id="PTHR30093">
    <property type="entry name" value="GENERAL SECRETION PATHWAY PROTEIN G"/>
    <property type="match status" value="1"/>
</dbReference>
<dbReference type="AlphaFoldDB" id="A0A842HKG6"/>
<keyword evidence="2" id="KW-0488">Methylation</keyword>
<evidence type="ECO:0000313" key="7">
    <source>
        <dbReference type="Proteomes" id="UP000546464"/>
    </source>
</evidence>
<dbReference type="EMBL" id="JACHVB010000060">
    <property type="protein sequence ID" value="MBC2595967.1"/>
    <property type="molecule type" value="Genomic_DNA"/>
</dbReference>
<accession>A0A842HKG6</accession>
<dbReference type="Gene3D" id="3.30.700.10">
    <property type="entry name" value="Glycoprotein, Type 4 Pilin"/>
    <property type="match status" value="1"/>
</dbReference>
<evidence type="ECO:0000256" key="4">
    <source>
        <dbReference type="ARBA" id="ARBA00022989"/>
    </source>
</evidence>
<reference evidence="6 7" key="1">
    <citation type="submission" date="2020-07" db="EMBL/GenBank/DDBJ databases">
        <authorList>
            <person name="Feng X."/>
        </authorList>
    </citation>
    <scope>NUCLEOTIDE SEQUENCE [LARGE SCALE GENOMIC DNA]</scope>
    <source>
        <strain evidence="6 7">JCM31066</strain>
    </source>
</reference>
<proteinExistence type="predicted"/>
<dbReference type="Proteomes" id="UP000546464">
    <property type="component" value="Unassembled WGS sequence"/>
</dbReference>
<evidence type="ECO:0000256" key="3">
    <source>
        <dbReference type="ARBA" id="ARBA00022692"/>
    </source>
</evidence>
<dbReference type="InterPro" id="IPR045584">
    <property type="entry name" value="Pilin-like"/>
</dbReference>
<name>A0A842HKG6_9BACT</name>
<evidence type="ECO:0000313" key="6">
    <source>
        <dbReference type="EMBL" id="MBC2595967.1"/>
    </source>
</evidence>
<keyword evidence="5" id="KW-0472">Membrane</keyword>
<dbReference type="GO" id="GO:0016020">
    <property type="term" value="C:membrane"/>
    <property type="evidence" value="ECO:0007669"/>
    <property type="project" value="UniProtKB-SubCell"/>
</dbReference>
<organism evidence="6 7">
    <name type="scientific">Ruficoccus amylovorans</name>
    <dbReference type="NCBI Taxonomy" id="1804625"/>
    <lineage>
        <taxon>Bacteria</taxon>
        <taxon>Pseudomonadati</taxon>
        <taxon>Verrucomicrobiota</taxon>
        <taxon>Opitutia</taxon>
        <taxon>Puniceicoccales</taxon>
        <taxon>Cerasicoccaceae</taxon>
        <taxon>Ruficoccus</taxon>
    </lineage>
</organism>
<evidence type="ECO:0008006" key="8">
    <source>
        <dbReference type="Google" id="ProtNLM"/>
    </source>
</evidence>
<protein>
    <recommendedName>
        <fullName evidence="8">Prepilin-type N-terminal cleavage/methylation domain-containing protein</fullName>
    </recommendedName>
</protein>
<gene>
    <name evidence="6" type="ORF">H5P28_17005</name>
</gene>
<dbReference type="SUPFAM" id="SSF54523">
    <property type="entry name" value="Pili subunits"/>
    <property type="match status" value="1"/>
</dbReference>